<feature type="transmembrane region" description="Helical" evidence="2">
    <location>
        <begin position="379"/>
        <end position="400"/>
    </location>
</feature>
<feature type="compositionally biased region" description="Polar residues" evidence="1">
    <location>
        <begin position="210"/>
        <end position="250"/>
    </location>
</feature>
<evidence type="ECO:0000313" key="4">
    <source>
        <dbReference type="Proteomes" id="UP000433883"/>
    </source>
</evidence>
<feature type="region of interest" description="Disordered" evidence="1">
    <location>
        <begin position="210"/>
        <end position="304"/>
    </location>
</feature>
<dbReference type="Proteomes" id="UP000433883">
    <property type="component" value="Unassembled WGS sequence"/>
</dbReference>
<evidence type="ECO:0000313" key="3">
    <source>
        <dbReference type="EMBL" id="KAE9985730.1"/>
    </source>
</evidence>
<dbReference type="EMBL" id="WNWQ01000004">
    <property type="protein sequence ID" value="KAE9985730.1"/>
    <property type="molecule type" value="Genomic_DNA"/>
</dbReference>
<keyword evidence="2" id="KW-1133">Transmembrane helix</keyword>
<sequence length="967" mass="106135">MSESKSTIKNFIRTGQFSKRFNVSKPTDMPDIPEEKLVDGRPVSKVDSEKGGKRISTTVSEVRGEKGTNRASNLSNMSNASTIVGNTGLGIHNTPDRNASHTPQPDDLMFIPHDIQTPTTFGPNNEYTAVPTVITYSSSGRGATKITIREANASDPKPPRGYNIPKAMDAPELPQSLPPSYTPTSIPFIAPPPNFTPASGDRVARGVSTFTQGTESIRSSTASSQGTRFSRTSTISEDLNSTTAVSNGGRQPSALDRISQMPSPNAIHGHSLSTSTTPANDEKVISEGGSTHSTHSTLVTPPGSPHLHNGVSWPLTSHGRNLSAGSASLMSDDSPYLDCKEGAPTYPRMMNGSLRSEFQWDLSRKDRVRGWFTHWFIEWWLLEIVSWLFSAICMMIIAIVLSRYDGKPLPKWSINISMNAFISIFSGFAKSALLLPTAEALGQLKWDWFRQGEKSMMDFEVMDGASRGVLGSAVLLAKNKGVTLASVGAAIILLSLPMDLFFQQIISYPSTLVLDPYSNATISRTIDYDVKLGLYWTNGSDFQLPPDTAMSSYMYPYWQQEGLSPGVAFECPTGNCTFDPFYTLAVDFQCKELPASFLSLGCEPSTSAEWTTTVDYYAVKMNGLLMPNISSCGYYMDVPSQGKQLMSGYEVKADGSVGQVLSTRFFPTQDLASNEWYWNGSISFPDSKLPIANFIVASTPDGFDGAQRNSTPVVTECEVHWVVKKIKSTVVAGTLTEESLETLQFESDLDSVWDPSNGGDFIANYSMTLTDPHSLNENNLSTFFVPNNTAFKMYEVWENISPSSMVLSSPTNPKEGGSVFKYYWPTTPVRIVQGQPDNPWAPPNNVTAHMARAVSTLNQVLRRNPTSRTGYHVAIGEAFLYEVLVDISWKWLSLPLILLIFSLMFLVATVVRSTRDQDNIGIFKTSALAVLFNGLGEDIQERVGSSSNRMGVTRERARDMKVHLDDD</sequence>
<dbReference type="InterPro" id="IPR021514">
    <property type="entry name" value="DUF3176"/>
</dbReference>
<comment type="caution">
    <text evidence="3">The sequence shown here is derived from an EMBL/GenBank/DDBJ whole genome shotgun (WGS) entry which is preliminary data.</text>
</comment>
<proteinExistence type="predicted"/>
<feature type="transmembrane region" description="Helical" evidence="2">
    <location>
        <begin position="412"/>
        <end position="435"/>
    </location>
</feature>
<gene>
    <name evidence="3" type="ORF">BLS_005696</name>
</gene>
<name>A0A8H3VBQ0_VENIN</name>
<keyword evidence="2" id="KW-0812">Transmembrane</keyword>
<organism evidence="3 4">
    <name type="scientific">Venturia inaequalis</name>
    <name type="common">Apple scab fungus</name>
    <dbReference type="NCBI Taxonomy" id="5025"/>
    <lineage>
        <taxon>Eukaryota</taxon>
        <taxon>Fungi</taxon>
        <taxon>Dikarya</taxon>
        <taxon>Ascomycota</taxon>
        <taxon>Pezizomycotina</taxon>
        <taxon>Dothideomycetes</taxon>
        <taxon>Pleosporomycetidae</taxon>
        <taxon>Venturiales</taxon>
        <taxon>Venturiaceae</taxon>
        <taxon>Venturia</taxon>
    </lineage>
</organism>
<dbReference type="PANTHER" id="PTHR35394:SF5">
    <property type="entry name" value="DUF3176 DOMAIN-CONTAINING PROTEIN"/>
    <property type="match status" value="1"/>
</dbReference>
<feature type="transmembrane region" description="Helical" evidence="2">
    <location>
        <begin position="891"/>
        <end position="911"/>
    </location>
</feature>
<dbReference type="Pfam" id="PF11374">
    <property type="entry name" value="DUF3176"/>
    <property type="match status" value="1"/>
</dbReference>
<dbReference type="AlphaFoldDB" id="A0A8H3VBQ0"/>
<evidence type="ECO:0000256" key="1">
    <source>
        <dbReference type="SAM" id="MobiDB-lite"/>
    </source>
</evidence>
<evidence type="ECO:0000256" key="2">
    <source>
        <dbReference type="SAM" id="Phobius"/>
    </source>
</evidence>
<accession>A0A8H3VBQ0</accession>
<keyword evidence="2" id="KW-0472">Membrane</keyword>
<feature type="compositionally biased region" description="Low complexity" evidence="1">
    <location>
        <begin position="288"/>
        <end position="297"/>
    </location>
</feature>
<dbReference type="PANTHER" id="PTHR35394">
    <property type="entry name" value="DUF3176 DOMAIN-CONTAINING PROTEIN"/>
    <property type="match status" value="1"/>
</dbReference>
<protein>
    <submittedName>
        <fullName evidence="3">Uncharacterized protein</fullName>
    </submittedName>
</protein>
<reference evidence="3 4" key="1">
    <citation type="submission" date="2019-11" db="EMBL/GenBank/DDBJ databases">
        <title>Venturia inaequalis Genome Resource.</title>
        <authorList>
            <person name="Lichtner F.J."/>
        </authorList>
    </citation>
    <scope>NUCLEOTIDE SEQUENCE [LARGE SCALE GENOMIC DNA]</scope>
    <source>
        <strain evidence="3">Bline_iso_100314</strain>
    </source>
</reference>
<feature type="compositionally biased region" description="Basic and acidic residues" evidence="1">
    <location>
        <begin position="33"/>
        <end position="51"/>
    </location>
</feature>
<feature type="region of interest" description="Disordered" evidence="1">
    <location>
        <begin position="21"/>
        <end position="51"/>
    </location>
</feature>